<accession>A0AAV7WXJ3</accession>
<dbReference type="Proteomes" id="UP001066276">
    <property type="component" value="Chromosome 1_1"/>
</dbReference>
<comment type="caution">
    <text evidence="2">The sequence shown here is derived from an EMBL/GenBank/DDBJ whole genome shotgun (WGS) entry which is preliminary data.</text>
</comment>
<feature type="compositionally biased region" description="Basic and acidic residues" evidence="1">
    <location>
        <begin position="44"/>
        <end position="53"/>
    </location>
</feature>
<reference evidence="2" key="1">
    <citation type="journal article" date="2022" name="bioRxiv">
        <title>Sequencing and chromosome-scale assembly of the giantPleurodeles waltlgenome.</title>
        <authorList>
            <person name="Brown T."/>
            <person name="Elewa A."/>
            <person name="Iarovenko S."/>
            <person name="Subramanian E."/>
            <person name="Araus A.J."/>
            <person name="Petzold A."/>
            <person name="Susuki M."/>
            <person name="Suzuki K.-i.T."/>
            <person name="Hayashi T."/>
            <person name="Toyoda A."/>
            <person name="Oliveira C."/>
            <person name="Osipova E."/>
            <person name="Leigh N.D."/>
            <person name="Simon A."/>
            <person name="Yun M.H."/>
        </authorList>
    </citation>
    <scope>NUCLEOTIDE SEQUENCE</scope>
    <source>
        <strain evidence="2">20211129_DDA</strain>
        <tissue evidence="2">Liver</tissue>
    </source>
</reference>
<gene>
    <name evidence="2" type="ORF">NDU88_005189</name>
</gene>
<protein>
    <submittedName>
        <fullName evidence="2">Uncharacterized protein</fullName>
    </submittedName>
</protein>
<proteinExistence type="predicted"/>
<evidence type="ECO:0000313" key="2">
    <source>
        <dbReference type="EMBL" id="KAJ1217596.1"/>
    </source>
</evidence>
<evidence type="ECO:0000256" key="1">
    <source>
        <dbReference type="SAM" id="MobiDB-lite"/>
    </source>
</evidence>
<keyword evidence="3" id="KW-1185">Reference proteome</keyword>
<organism evidence="2 3">
    <name type="scientific">Pleurodeles waltl</name>
    <name type="common">Iberian ribbed newt</name>
    <dbReference type="NCBI Taxonomy" id="8319"/>
    <lineage>
        <taxon>Eukaryota</taxon>
        <taxon>Metazoa</taxon>
        <taxon>Chordata</taxon>
        <taxon>Craniata</taxon>
        <taxon>Vertebrata</taxon>
        <taxon>Euteleostomi</taxon>
        <taxon>Amphibia</taxon>
        <taxon>Batrachia</taxon>
        <taxon>Caudata</taxon>
        <taxon>Salamandroidea</taxon>
        <taxon>Salamandridae</taxon>
        <taxon>Pleurodelinae</taxon>
        <taxon>Pleurodeles</taxon>
    </lineage>
</organism>
<feature type="region of interest" description="Disordered" evidence="1">
    <location>
        <begin position="133"/>
        <end position="154"/>
    </location>
</feature>
<name>A0AAV7WXJ3_PLEWA</name>
<feature type="compositionally biased region" description="Basic and acidic residues" evidence="1">
    <location>
        <begin position="66"/>
        <end position="88"/>
    </location>
</feature>
<sequence>MENHGANLELDIEEIIKEARKAATTHSKDWILRQIRGAGLVEGKPQEEHDSDRASSTVQEGLKPPNEAKKQQRNESRGAKKGDKRDAGDLLDAGAPGPSKRAKAKNDEQISMIVQECFKSMAPLLFAKLWGARETKGPGDTESREDPAPSDARG</sequence>
<dbReference type="AlphaFoldDB" id="A0AAV7WXJ3"/>
<feature type="region of interest" description="Disordered" evidence="1">
    <location>
        <begin position="41"/>
        <end position="107"/>
    </location>
</feature>
<evidence type="ECO:0000313" key="3">
    <source>
        <dbReference type="Proteomes" id="UP001066276"/>
    </source>
</evidence>
<dbReference type="EMBL" id="JANPWB010000001">
    <property type="protein sequence ID" value="KAJ1217596.1"/>
    <property type="molecule type" value="Genomic_DNA"/>
</dbReference>